<keyword evidence="2" id="KW-1185">Reference proteome</keyword>
<dbReference type="GO" id="GO:0005634">
    <property type="term" value="C:nucleus"/>
    <property type="evidence" value="ECO:0007669"/>
    <property type="project" value="TreeGrafter"/>
</dbReference>
<sequence length="682" mass="76816">MEEGDKSIGFGGETSSRVSAGSPSWLFARRQRFTIDLRPGETTIVSWKRLVKDAQNTSLPLTAQKTEDSLDECFQDDKSTIKQNGLLVNSEKLECINEPVLSVAQQSRKRSKNMAEAQGEKVDDHLPSKHMKVEQGRLNFAATNALLEEQSSALLQNSAVINERDQKLHNLLSSPVRSSFKKPATIGTKCEHSSYTAISNNDASISPLNSKDADKYRSATIHSSDIGNNANSLATHQKYLEKNSCKQLESPVRKLMTDNDKEGISTKIEQREKRATCGELPDLNLPVYPVQPEKSPFVQSKDVSNLRPKGTMLERAIRELEKVVAESGVCSIFMTVRPATTEVQDVDASSAALKRRLPREVKLKLAKVARLAQSSQGKISEELINRLMNILGHSVQLRTLKRNLREMVLLGLSAKREKADRFQKIKMEVTEMIKLQASKRRDVATDDLQEVLGSEEQLVLKEQYIIDNAMEDKICDLYDLYVQGMDEDKGPQIRKLYVELAELWPNGIMDNHGIKCAIRRAKERRRALCKYDKVREDSRKKSAQKMEVGVQGEASSISQLRAVQERQTSESSSHILALPCRKISCKETPDQHLDASKEISRMPLKGSGLDISEEERIEKMVIPMLKEQMKKQQQQRRELKKRVKKLSLKLEKESRKSHRRAIGQPHAANYELAAPPGCGNPV</sequence>
<evidence type="ECO:0000313" key="2">
    <source>
        <dbReference type="Proteomes" id="UP000515121"/>
    </source>
</evidence>
<dbReference type="Proteomes" id="UP000515121">
    <property type="component" value="Unplaced"/>
</dbReference>
<proteinExistence type="predicted"/>
<dbReference type="OrthoDB" id="68076at2759"/>
<reference evidence="3" key="1">
    <citation type="submission" date="2025-08" db="UniProtKB">
        <authorList>
            <consortium name="RefSeq"/>
        </authorList>
    </citation>
    <scope>IDENTIFICATION</scope>
    <source>
        <tissue evidence="3">Fruit stalk</tissue>
    </source>
</reference>
<evidence type="ECO:0000256" key="1">
    <source>
        <dbReference type="SAM" id="MobiDB-lite"/>
    </source>
</evidence>
<feature type="region of interest" description="Disordered" evidence="1">
    <location>
        <begin position="1"/>
        <end position="21"/>
    </location>
</feature>
<dbReference type="KEGG" id="dzi:111316345"/>
<feature type="region of interest" description="Disordered" evidence="1">
    <location>
        <begin position="630"/>
        <end position="682"/>
    </location>
</feature>
<dbReference type="GeneID" id="111316345"/>
<dbReference type="GO" id="GO:0006325">
    <property type="term" value="P:chromatin organization"/>
    <property type="evidence" value="ECO:0007669"/>
    <property type="project" value="TreeGrafter"/>
</dbReference>
<dbReference type="PANTHER" id="PTHR21669">
    <property type="entry name" value="CAPZ-INTERACTING PROTEIN AND RELATED PROTEINS"/>
    <property type="match status" value="1"/>
</dbReference>
<accession>A0A6P6BAE6</accession>
<evidence type="ECO:0000313" key="3">
    <source>
        <dbReference type="RefSeq" id="XP_022774065.1"/>
    </source>
</evidence>
<protein>
    <submittedName>
        <fullName evidence="3">Uncharacterized protein LOC111316345</fullName>
    </submittedName>
</protein>
<dbReference type="AlphaFoldDB" id="A0A6P6BAE6"/>
<organism evidence="2 3">
    <name type="scientific">Durio zibethinus</name>
    <name type="common">Durian</name>
    <dbReference type="NCBI Taxonomy" id="66656"/>
    <lineage>
        <taxon>Eukaryota</taxon>
        <taxon>Viridiplantae</taxon>
        <taxon>Streptophyta</taxon>
        <taxon>Embryophyta</taxon>
        <taxon>Tracheophyta</taxon>
        <taxon>Spermatophyta</taxon>
        <taxon>Magnoliopsida</taxon>
        <taxon>eudicotyledons</taxon>
        <taxon>Gunneridae</taxon>
        <taxon>Pentapetalae</taxon>
        <taxon>rosids</taxon>
        <taxon>malvids</taxon>
        <taxon>Malvales</taxon>
        <taxon>Malvaceae</taxon>
        <taxon>Helicteroideae</taxon>
        <taxon>Durio</taxon>
    </lineage>
</organism>
<gene>
    <name evidence="3" type="primary">LOC111316345</name>
</gene>
<dbReference type="RefSeq" id="XP_022774065.1">
    <property type="nucleotide sequence ID" value="XM_022918330.1"/>
</dbReference>
<feature type="compositionally biased region" description="Basic residues" evidence="1">
    <location>
        <begin position="638"/>
        <end position="647"/>
    </location>
</feature>
<dbReference type="PANTHER" id="PTHR21669:SF29">
    <property type="entry name" value="WOUND-RESPONSIVE FAMILY PROTEIN ISOFORM 1"/>
    <property type="match status" value="1"/>
</dbReference>
<name>A0A6P6BAE6_DURZI</name>